<evidence type="ECO:0000256" key="3">
    <source>
        <dbReference type="SAM" id="SignalP"/>
    </source>
</evidence>
<keyword evidence="5" id="KW-0645">Protease</keyword>
<keyword evidence="3" id="KW-0732">Signal</keyword>
<dbReference type="GO" id="GO:0004181">
    <property type="term" value="F:metallocarboxypeptidase activity"/>
    <property type="evidence" value="ECO:0007669"/>
    <property type="project" value="InterPro"/>
</dbReference>
<organism evidence="5 6">
    <name type="scientific">Alteromonas macleodii</name>
    <name type="common">Pseudoalteromonas macleodii</name>
    <dbReference type="NCBI Taxonomy" id="28108"/>
    <lineage>
        <taxon>Bacteria</taxon>
        <taxon>Pseudomonadati</taxon>
        <taxon>Pseudomonadota</taxon>
        <taxon>Gammaproteobacteria</taxon>
        <taxon>Alteromonadales</taxon>
        <taxon>Alteromonadaceae</taxon>
        <taxon>Alteromonas/Salinimonas group</taxon>
        <taxon>Alteromonas</taxon>
    </lineage>
</organism>
<feature type="active site" description="Proton donor/acceptor" evidence="2">
    <location>
        <position position="355"/>
    </location>
</feature>
<feature type="chain" id="PRO_5029628049" evidence="3">
    <location>
        <begin position="23"/>
        <end position="402"/>
    </location>
</feature>
<evidence type="ECO:0000256" key="2">
    <source>
        <dbReference type="PROSITE-ProRule" id="PRU01379"/>
    </source>
</evidence>
<sequence length="402" mass="44577">MFRLFVIALGFVSLLASAITLACEFKGVTFSADFEAGKLDSCEVDENGTYVLSFLPEDKPINPSPWYYFSVTAAGDLLSKQAGKVDVVLTFDGYTPRYLPKVSYDRKSWKITAFDTTEQGMTLTLPVSKQPLYVAAQRPIPNSVYTNWLKQAEQDFGIKPFTIGKSTEGRTLSAFALEKPENTEWVIFVGRQHPPEVTGAVAMFSFLNQFLSITSENNAFLSRFNVLVVPNINPDGVANGHWRHSVGHKDLNRDWNVFSQPETKAVKTYLDKITNAGGKIVMGMDFHSTHNNVFYTIPVDESIAPSDMVVGWLADLQTQTKGVFKVVDKPGTSPGKGVFKQFFADVYHVHGVTYEVGDNEPNEKTRYVAKHAANTLIDTLIATPAEEFYIKACADEAASCEQ</sequence>
<dbReference type="Gene3D" id="2.60.40.3120">
    <property type="match status" value="1"/>
</dbReference>
<dbReference type="GO" id="GO:0006508">
    <property type="term" value="P:proteolysis"/>
    <property type="evidence" value="ECO:0007669"/>
    <property type="project" value="InterPro"/>
</dbReference>
<dbReference type="PROSITE" id="PS52035">
    <property type="entry name" value="PEPTIDASE_M14"/>
    <property type="match status" value="1"/>
</dbReference>
<comment type="similarity">
    <text evidence="2">Belongs to the peptidase M14 family.</text>
</comment>
<dbReference type="InterPro" id="IPR000834">
    <property type="entry name" value="Peptidase_M14"/>
</dbReference>
<protein>
    <submittedName>
        <fullName evidence="5">Zinc carboxypeptidase domain protein</fullName>
    </submittedName>
</protein>
<evidence type="ECO:0000259" key="4">
    <source>
        <dbReference type="PROSITE" id="PS52035"/>
    </source>
</evidence>
<dbReference type="SMART" id="SM00631">
    <property type="entry name" value="Zn_pept"/>
    <property type="match status" value="1"/>
</dbReference>
<evidence type="ECO:0000313" key="5">
    <source>
        <dbReference type="EMBL" id="CAB9492782.1"/>
    </source>
</evidence>
<name>A0A6T9XWM1_ALTMA</name>
<proteinExistence type="inferred from homology"/>
<dbReference type="Pfam" id="PF18027">
    <property type="entry name" value="Pepdidase_M14_N"/>
    <property type="match status" value="1"/>
</dbReference>
<dbReference type="GO" id="GO:0008270">
    <property type="term" value="F:zinc ion binding"/>
    <property type="evidence" value="ECO:0007669"/>
    <property type="project" value="InterPro"/>
</dbReference>
<accession>A0A6T9XWM1</accession>
<comment type="cofactor">
    <cofactor evidence="1">
        <name>Zn(2+)</name>
        <dbReference type="ChEBI" id="CHEBI:29105"/>
    </cofactor>
</comment>
<dbReference type="EMBL" id="LR812090">
    <property type="protein sequence ID" value="CAB9492782.1"/>
    <property type="molecule type" value="Genomic_DNA"/>
</dbReference>
<dbReference type="Pfam" id="PF00246">
    <property type="entry name" value="Peptidase_M14"/>
    <property type="match status" value="1"/>
</dbReference>
<evidence type="ECO:0000313" key="6">
    <source>
        <dbReference type="Proteomes" id="UP000509458"/>
    </source>
</evidence>
<dbReference type="InterPro" id="IPR050821">
    <property type="entry name" value="Cytosolic_carboxypeptidase"/>
</dbReference>
<dbReference type="Proteomes" id="UP000509458">
    <property type="component" value="Chromosome"/>
</dbReference>
<evidence type="ECO:0000256" key="1">
    <source>
        <dbReference type="ARBA" id="ARBA00001947"/>
    </source>
</evidence>
<dbReference type="PANTHER" id="PTHR12756:SF11">
    <property type="entry name" value="CYTOSOLIC CARBOXYPEPTIDASE 1"/>
    <property type="match status" value="1"/>
</dbReference>
<dbReference type="PANTHER" id="PTHR12756">
    <property type="entry name" value="CYTOSOLIC CARBOXYPEPTIDASE"/>
    <property type="match status" value="1"/>
</dbReference>
<keyword evidence="5" id="KW-0121">Carboxypeptidase</keyword>
<gene>
    <name evidence="5" type="ORF">ALFOR1_20224</name>
</gene>
<reference evidence="5 6" key="1">
    <citation type="submission" date="2020-06" db="EMBL/GenBank/DDBJ databases">
        <authorList>
            <person name="Duchaud E."/>
        </authorList>
    </citation>
    <scope>NUCLEOTIDE SEQUENCE [LARGE SCALE GENOMIC DNA]</scope>
    <source>
        <strain evidence="5">Alteromonas fortis</strain>
    </source>
</reference>
<keyword evidence="5" id="KW-0378">Hydrolase</keyword>
<feature type="signal peptide" evidence="3">
    <location>
        <begin position="1"/>
        <end position="22"/>
    </location>
</feature>
<feature type="domain" description="Peptidase M14" evidence="4">
    <location>
        <begin position="138"/>
        <end position="380"/>
    </location>
</feature>
<dbReference type="Gene3D" id="3.40.630.10">
    <property type="entry name" value="Zn peptidases"/>
    <property type="match status" value="1"/>
</dbReference>
<dbReference type="InterPro" id="IPR040626">
    <property type="entry name" value="Pepdidase_M14_N"/>
</dbReference>
<dbReference type="RefSeq" id="WP_179982432.1">
    <property type="nucleotide sequence ID" value="NZ_LR812090.1"/>
</dbReference>
<dbReference type="SUPFAM" id="SSF53187">
    <property type="entry name" value="Zn-dependent exopeptidases"/>
    <property type="match status" value="1"/>
</dbReference>
<dbReference type="AlphaFoldDB" id="A0A6T9XWM1"/>
<dbReference type="PROSITE" id="PS51257">
    <property type="entry name" value="PROKAR_LIPOPROTEIN"/>
    <property type="match status" value="1"/>
</dbReference>
<dbReference type="CDD" id="cd06237">
    <property type="entry name" value="M14_Nna1-like"/>
    <property type="match status" value="1"/>
</dbReference>